<dbReference type="InterPro" id="IPR025566">
    <property type="entry name" value="DUF4331"/>
</dbReference>
<feature type="region of interest" description="Disordered" evidence="1">
    <location>
        <begin position="296"/>
        <end position="318"/>
    </location>
</feature>
<proteinExistence type="predicted"/>
<dbReference type="RefSeq" id="WP_350787967.1">
    <property type="nucleotide sequence ID" value="NZ_JBEPEK010000416.1"/>
</dbReference>
<comment type="caution">
    <text evidence="2">The sequence shown here is derived from an EMBL/GenBank/DDBJ whole genome shotgun (WGS) entry which is preliminary data.</text>
</comment>
<dbReference type="Pfam" id="PF14224">
    <property type="entry name" value="DUF4331"/>
    <property type="match status" value="2"/>
</dbReference>
<evidence type="ECO:0000256" key="1">
    <source>
        <dbReference type="SAM" id="MobiDB-lite"/>
    </source>
</evidence>
<reference evidence="2 3" key="1">
    <citation type="submission" date="2024-06" db="EMBL/GenBank/DDBJ databases">
        <title>The Natural Products Discovery Center: Release of the First 8490 Sequenced Strains for Exploring Actinobacteria Biosynthetic Diversity.</title>
        <authorList>
            <person name="Kalkreuter E."/>
            <person name="Kautsar S.A."/>
            <person name="Yang D."/>
            <person name="Bader C.D."/>
            <person name="Teijaro C.N."/>
            <person name="Fluegel L."/>
            <person name="Davis C.M."/>
            <person name="Simpson J.R."/>
            <person name="Lauterbach L."/>
            <person name="Steele A.D."/>
            <person name="Gui C."/>
            <person name="Meng S."/>
            <person name="Li G."/>
            <person name="Viehrig K."/>
            <person name="Ye F."/>
            <person name="Su P."/>
            <person name="Kiefer A.F."/>
            <person name="Nichols A."/>
            <person name="Cepeda A.J."/>
            <person name="Yan W."/>
            <person name="Fan B."/>
            <person name="Jiang Y."/>
            <person name="Adhikari A."/>
            <person name="Zheng C.-J."/>
            <person name="Schuster L."/>
            <person name="Cowan T.M."/>
            <person name="Smanski M.J."/>
            <person name="Chevrette M.G."/>
            <person name="De Carvalho L.P.S."/>
            <person name="Shen B."/>
        </authorList>
    </citation>
    <scope>NUCLEOTIDE SEQUENCE [LARGE SCALE GENOMIC DNA]</scope>
    <source>
        <strain evidence="2 3">NPDC000234</strain>
    </source>
</reference>
<evidence type="ECO:0000313" key="2">
    <source>
        <dbReference type="EMBL" id="MER7185231.1"/>
    </source>
</evidence>
<evidence type="ECO:0000313" key="3">
    <source>
        <dbReference type="Proteomes" id="UP001474181"/>
    </source>
</evidence>
<sequence>MAHHVSGLGISPTSMDPRSHITDIFVFRSPGDADRTILVMCINPHSPITADAVDSESVYEFGVDNDGDAVNDVAFRVRFSPVAGDSQSASVQLATGRGPAADVEAGETIIADAPVTFGAKPEITAVGDFRFFAGLRSDPFFADPIGAGNNFQWTGQDFFADKNVFGIVLEVPNSVLGPDPQVGVWARVLVPHDGRLVQGDRAGRPGIDNNFNHSDDDKRVWNQQEPVKDRELFLDKFAHIFEHGGYPKDEAVTLAEGLLPDLVTYDYSSAAGSPNGRNLTDDVINEGIALLTKGAAPHDGLRPHDDLSSEFPFLGDPH</sequence>
<accession>A0ABV1X877</accession>
<name>A0ABV1X877_9ACTN</name>
<keyword evidence="3" id="KW-1185">Reference proteome</keyword>
<dbReference type="Proteomes" id="UP001474181">
    <property type="component" value="Unassembled WGS sequence"/>
</dbReference>
<protein>
    <submittedName>
        <fullName evidence="2">DUF4331 family protein</fullName>
    </submittedName>
</protein>
<gene>
    <name evidence="2" type="ORF">ABT404_38210</name>
</gene>
<dbReference type="EMBL" id="JBEPEK010000416">
    <property type="protein sequence ID" value="MER7185231.1"/>
    <property type="molecule type" value="Genomic_DNA"/>
</dbReference>
<organism evidence="2 3">
    <name type="scientific">Streptomyces hyaluromycini</name>
    <dbReference type="NCBI Taxonomy" id="1377993"/>
    <lineage>
        <taxon>Bacteria</taxon>
        <taxon>Bacillati</taxon>
        <taxon>Actinomycetota</taxon>
        <taxon>Actinomycetes</taxon>
        <taxon>Kitasatosporales</taxon>
        <taxon>Streptomycetaceae</taxon>
        <taxon>Streptomyces</taxon>
    </lineage>
</organism>